<dbReference type="AlphaFoldDB" id="A0A151AZS8"/>
<name>A0A151AZS8_9FIRM</name>
<dbReference type="PATRIC" id="fig|1122241.3.peg.987"/>
<dbReference type="Pfam" id="PF17820">
    <property type="entry name" value="PDZ_6"/>
    <property type="match status" value="1"/>
</dbReference>
<dbReference type="PROSITE" id="PS01305">
    <property type="entry name" value="MOAA_NIFB_PQQE"/>
    <property type="match status" value="1"/>
</dbReference>
<dbReference type="PROSITE" id="PS51918">
    <property type="entry name" value="RADICAL_SAM"/>
    <property type="match status" value="1"/>
</dbReference>
<dbReference type="CDD" id="cd01335">
    <property type="entry name" value="Radical_SAM"/>
    <property type="match status" value="1"/>
</dbReference>
<evidence type="ECO:0000256" key="3">
    <source>
        <dbReference type="ARBA" id="ARBA00022691"/>
    </source>
</evidence>
<dbReference type="SUPFAM" id="SSF102114">
    <property type="entry name" value="Radical SAM enzymes"/>
    <property type="match status" value="1"/>
</dbReference>
<dbReference type="InterPro" id="IPR041489">
    <property type="entry name" value="PDZ_6"/>
</dbReference>
<proteinExistence type="predicted"/>
<dbReference type="Proteomes" id="UP000075670">
    <property type="component" value="Unassembled WGS sequence"/>
</dbReference>
<dbReference type="InterPro" id="IPR001478">
    <property type="entry name" value="PDZ"/>
</dbReference>
<dbReference type="SMART" id="SM00228">
    <property type="entry name" value="PDZ"/>
    <property type="match status" value="1"/>
</dbReference>
<keyword evidence="5" id="KW-0408">Iron</keyword>
<comment type="caution">
    <text evidence="9">The sequence shown here is derived from an EMBL/GenBank/DDBJ whole genome shotgun (WGS) entry which is preliminary data.</text>
</comment>
<keyword evidence="3" id="KW-0949">S-adenosyl-L-methionine</keyword>
<dbReference type="SUPFAM" id="SSF50156">
    <property type="entry name" value="PDZ domain-like"/>
    <property type="match status" value="1"/>
</dbReference>
<reference evidence="9 10" key="1">
    <citation type="submission" date="2016-02" db="EMBL/GenBank/DDBJ databases">
        <title>Genome sequence of Moorella mulderi DSM 14980.</title>
        <authorList>
            <person name="Poehlein A."/>
            <person name="Daniel R."/>
        </authorList>
    </citation>
    <scope>NUCLEOTIDE SEQUENCE [LARGE SCALE GENOMIC DNA]</scope>
    <source>
        <strain evidence="9 10">DSM 14980</strain>
    </source>
</reference>
<evidence type="ECO:0000259" key="7">
    <source>
        <dbReference type="PROSITE" id="PS50106"/>
    </source>
</evidence>
<evidence type="ECO:0000313" key="9">
    <source>
        <dbReference type="EMBL" id="KYH33158.1"/>
    </source>
</evidence>
<dbReference type="GO" id="GO:0046872">
    <property type="term" value="F:metal ion binding"/>
    <property type="evidence" value="ECO:0007669"/>
    <property type="project" value="UniProtKB-KW"/>
</dbReference>
<evidence type="ECO:0000256" key="6">
    <source>
        <dbReference type="ARBA" id="ARBA00023014"/>
    </source>
</evidence>
<dbReference type="EC" id="4.1.99.18" evidence="9"/>
<evidence type="ECO:0000313" key="10">
    <source>
        <dbReference type="Proteomes" id="UP000075670"/>
    </source>
</evidence>
<dbReference type="Gene3D" id="3.20.20.70">
    <property type="entry name" value="Aldolase class I"/>
    <property type="match status" value="1"/>
</dbReference>
<keyword evidence="4" id="KW-0479">Metal-binding</keyword>
<dbReference type="InterPro" id="IPR036034">
    <property type="entry name" value="PDZ_sf"/>
</dbReference>
<keyword evidence="10" id="KW-1185">Reference proteome</keyword>
<protein>
    <submittedName>
        <fullName evidence="9">Cyclic pyranopterin monophosphate synthase</fullName>
        <ecNumber evidence="9">4.1.99.18</ecNumber>
    </submittedName>
</protein>
<dbReference type="SMART" id="SM00729">
    <property type="entry name" value="Elp3"/>
    <property type="match status" value="1"/>
</dbReference>
<dbReference type="GO" id="GO:0032324">
    <property type="term" value="P:molybdopterin cofactor biosynthetic process"/>
    <property type="evidence" value="ECO:0007669"/>
    <property type="project" value="UniProtKB-ARBA"/>
</dbReference>
<dbReference type="InterPro" id="IPR050377">
    <property type="entry name" value="Radical_SAM_PqqE_MftC-like"/>
</dbReference>
<keyword evidence="2" id="KW-0004">4Fe-4S</keyword>
<gene>
    <name evidence="9" type="primary">moaA_2</name>
    <name evidence="9" type="ORF">MOMUL_09380</name>
</gene>
<keyword evidence="6" id="KW-0411">Iron-sulfur</keyword>
<dbReference type="GO" id="GO:0016829">
    <property type="term" value="F:lyase activity"/>
    <property type="evidence" value="ECO:0007669"/>
    <property type="project" value="UniProtKB-KW"/>
</dbReference>
<evidence type="ECO:0000256" key="1">
    <source>
        <dbReference type="ARBA" id="ARBA00001966"/>
    </source>
</evidence>
<feature type="domain" description="PDZ" evidence="7">
    <location>
        <begin position="248"/>
        <end position="302"/>
    </location>
</feature>
<dbReference type="Gene3D" id="2.30.42.10">
    <property type="match status" value="1"/>
</dbReference>
<evidence type="ECO:0000256" key="2">
    <source>
        <dbReference type="ARBA" id="ARBA00022485"/>
    </source>
</evidence>
<keyword evidence="9" id="KW-0456">Lyase</keyword>
<dbReference type="InterPro" id="IPR058240">
    <property type="entry name" value="rSAM_sf"/>
</dbReference>
<dbReference type="InterPro" id="IPR000385">
    <property type="entry name" value="MoaA_NifB_PqqE_Fe-S-bd_CS"/>
</dbReference>
<dbReference type="GO" id="GO:0051539">
    <property type="term" value="F:4 iron, 4 sulfur cluster binding"/>
    <property type="evidence" value="ECO:0007669"/>
    <property type="project" value="UniProtKB-KW"/>
</dbReference>
<accession>A0A151AZS8</accession>
<dbReference type="InterPro" id="IPR013785">
    <property type="entry name" value="Aldolase_TIM"/>
</dbReference>
<dbReference type="EMBL" id="LTBC01000002">
    <property type="protein sequence ID" value="KYH33158.1"/>
    <property type="molecule type" value="Genomic_DNA"/>
</dbReference>
<dbReference type="InterPro" id="IPR007197">
    <property type="entry name" value="rSAM"/>
</dbReference>
<dbReference type="PANTHER" id="PTHR11228">
    <property type="entry name" value="RADICAL SAM DOMAIN PROTEIN"/>
    <property type="match status" value="1"/>
</dbReference>
<dbReference type="PANTHER" id="PTHR11228:SF35">
    <property type="entry name" value="MOLYBDENUM COFACTOR BIOSYNTHESIS PROTEIN A-RELATED"/>
    <property type="match status" value="1"/>
</dbReference>
<dbReference type="InterPro" id="IPR006638">
    <property type="entry name" value="Elp3/MiaA/NifB-like_rSAM"/>
</dbReference>
<dbReference type="Pfam" id="PF04055">
    <property type="entry name" value="Radical_SAM"/>
    <property type="match status" value="1"/>
</dbReference>
<dbReference type="SFLD" id="SFLDS00029">
    <property type="entry name" value="Radical_SAM"/>
    <property type="match status" value="1"/>
</dbReference>
<dbReference type="PROSITE" id="PS50106">
    <property type="entry name" value="PDZ"/>
    <property type="match status" value="1"/>
</dbReference>
<dbReference type="OrthoDB" id="2110487at2"/>
<sequence>MDSFQLAVLTAARYNILPLTSSCNLRCLFCSHRQNPPGVETRYLPPLKPEQVDTLLDFLDGTRKIVIGESATRLIEGEPLTHPDFLEILVRVRRRFPATTLEITTNGTLLTRELARALADLGPLEINLSLNSASPAGRLKLMGDKQPETALQAPLTLQQAGITYHGSLVALPWIASWPDVRETILYLARSGARTIRIFLPGYTRLAPPELRFPGTLRQQIEAELEHLRKQTDVPLLLEPPCLNNLTPVVEGVIPGTPAARAGLQRGDIILAVDGQKPRSRVEAYRLINRPGRRHLVVQSRTAAAAPFRNETTGSGPDTSLAGYKEQRHSLALLVEKDGSGLTFSWDFDPDILQEVEQACRHHHARRALIMTSELAGNVIKEAVAGFPWDLEVITAPSRFFGGSIACAGLLTLGDFKIAWQEWRQDHNPVDLIILPAIAFDYRGFDLTGQHYLDLASATGVPVVPV</sequence>
<organism evidence="9 10">
    <name type="scientific">Moorella mulderi DSM 14980</name>
    <dbReference type="NCBI Taxonomy" id="1122241"/>
    <lineage>
        <taxon>Bacteria</taxon>
        <taxon>Bacillati</taxon>
        <taxon>Bacillota</taxon>
        <taxon>Clostridia</taxon>
        <taxon>Neomoorellales</taxon>
        <taxon>Neomoorellaceae</taxon>
        <taxon>Neomoorella</taxon>
    </lineage>
</organism>
<evidence type="ECO:0000256" key="4">
    <source>
        <dbReference type="ARBA" id="ARBA00022723"/>
    </source>
</evidence>
<dbReference type="SFLD" id="SFLDG01067">
    <property type="entry name" value="SPASM/twitch_domain_containing"/>
    <property type="match status" value="1"/>
</dbReference>
<feature type="domain" description="Radical SAM core" evidence="8">
    <location>
        <begin position="9"/>
        <end position="234"/>
    </location>
</feature>
<dbReference type="RefSeq" id="WP_062282130.1">
    <property type="nucleotide sequence ID" value="NZ_LTBC01000002.1"/>
</dbReference>
<comment type="cofactor">
    <cofactor evidence="1">
        <name>[4Fe-4S] cluster</name>
        <dbReference type="ChEBI" id="CHEBI:49883"/>
    </cofactor>
</comment>
<evidence type="ECO:0000259" key="8">
    <source>
        <dbReference type="PROSITE" id="PS51918"/>
    </source>
</evidence>
<evidence type="ECO:0000256" key="5">
    <source>
        <dbReference type="ARBA" id="ARBA00023004"/>
    </source>
</evidence>